<protein>
    <submittedName>
        <fullName evidence="6">Radical SAM protein</fullName>
    </submittedName>
</protein>
<dbReference type="Pfam" id="PF04055">
    <property type="entry name" value="Radical_SAM"/>
    <property type="match status" value="1"/>
</dbReference>
<dbReference type="EMBL" id="JAAVJL010000004">
    <property type="protein sequence ID" value="NMF60991.1"/>
    <property type="molecule type" value="Genomic_DNA"/>
</dbReference>
<keyword evidence="3" id="KW-0408">Iron</keyword>
<evidence type="ECO:0000313" key="7">
    <source>
        <dbReference type="Proteomes" id="UP000738376"/>
    </source>
</evidence>
<evidence type="ECO:0000256" key="2">
    <source>
        <dbReference type="ARBA" id="ARBA00022723"/>
    </source>
</evidence>
<dbReference type="InterPro" id="IPR058240">
    <property type="entry name" value="rSAM_sf"/>
</dbReference>
<reference evidence="6 7" key="1">
    <citation type="submission" date="2020-03" db="EMBL/GenBank/DDBJ databases">
        <title>Draft Genome Sequence of 2-Methylisoborneol Producing Pseudanabaena yagii Strain GIHE-NHR1 Isolated from North Han River in South Korea.</title>
        <authorList>
            <person name="Jeong J."/>
        </authorList>
    </citation>
    <scope>NUCLEOTIDE SEQUENCE [LARGE SCALE GENOMIC DNA]</scope>
    <source>
        <strain evidence="6 7">GIHE-NHR1</strain>
    </source>
</reference>
<keyword evidence="1" id="KW-0949">S-adenosyl-L-methionine</keyword>
<keyword evidence="2" id="KW-0479">Metal-binding</keyword>
<dbReference type="SUPFAM" id="SSF102114">
    <property type="entry name" value="Radical SAM enzymes"/>
    <property type="match status" value="1"/>
</dbReference>
<dbReference type="PANTHER" id="PTHR11228:SF7">
    <property type="entry name" value="PQQA PEPTIDE CYCLASE"/>
    <property type="match status" value="1"/>
</dbReference>
<dbReference type="InterPro" id="IPR007197">
    <property type="entry name" value="rSAM"/>
</dbReference>
<evidence type="ECO:0000256" key="4">
    <source>
        <dbReference type="ARBA" id="ARBA00023014"/>
    </source>
</evidence>
<comment type="caution">
    <text evidence="6">The sequence shown here is derived from an EMBL/GenBank/DDBJ whole genome shotgun (WGS) entry which is preliminary data.</text>
</comment>
<dbReference type="Gene3D" id="3.20.20.70">
    <property type="entry name" value="Aldolase class I"/>
    <property type="match status" value="1"/>
</dbReference>
<dbReference type="PANTHER" id="PTHR11228">
    <property type="entry name" value="RADICAL SAM DOMAIN PROTEIN"/>
    <property type="match status" value="1"/>
</dbReference>
<name>A0ABX1M067_9CYAN</name>
<evidence type="ECO:0000256" key="3">
    <source>
        <dbReference type="ARBA" id="ARBA00023004"/>
    </source>
</evidence>
<sequence>MSCPSCPVGNSAEVQNPRGFMELELLDSIMRKATSECKLSGVGLFNWTEPLLHPKLPELVSLVQSYGVPCGISSNLNILKNIDQLLSSNPHIFRISLSGFTQEVYGSTHRGGNIERVKDNMRALAEAKKRTNSSTYIHVVYHRYLTNLEEEDLMRKFAESLGFGFDPVWAFMMPLEKILAYVNSIEENSNSPALTADDYKTINKLALPLKEALDISSKYSHRPCILRDQQIAMDFQGNVQLCCGVFDSQKYTIASYLTTPLSDIQATKYSDNSQKTCSNCMKHGVHVYGTYGGDELNELAIRNIMSNSPIRGLKMYLKELVVQNFIGSSKKKFRVIKRLIRSALSSVF</sequence>
<dbReference type="InterPro" id="IPR013785">
    <property type="entry name" value="Aldolase_TIM"/>
</dbReference>
<evidence type="ECO:0000259" key="5">
    <source>
        <dbReference type="Pfam" id="PF04055"/>
    </source>
</evidence>
<keyword evidence="4" id="KW-0411">Iron-sulfur</keyword>
<accession>A0ABX1M067</accession>
<organism evidence="6 7">
    <name type="scientific">Pseudanabaena yagii GIHE-NHR1</name>
    <dbReference type="NCBI Taxonomy" id="2722753"/>
    <lineage>
        <taxon>Bacteria</taxon>
        <taxon>Bacillati</taxon>
        <taxon>Cyanobacteriota</taxon>
        <taxon>Cyanophyceae</taxon>
        <taxon>Pseudanabaenales</taxon>
        <taxon>Pseudanabaenaceae</taxon>
        <taxon>Pseudanabaena</taxon>
        <taxon>Pseudanabaena yagii</taxon>
    </lineage>
</organism>
<evidence type="ECO:0000313" key="6">
    <source>
        <dbReference type="EMBL" id="NMF60991.1"/>
    </source>
</evidence>
<feature type="domain" description="Radical SAM core" evidence="5">
    <location>
        <begin position="2"/>
        <end position="141"/>
    </location>
</feature>
<proteinExistence type="predicted"/>
<dbReference type="InterPro" id="IPR050377">
    <property type="entry name" value="Radical_SAM_PqqE_MftC-like"/>
</dbReference>
<keyword evidence="7" id="KW-1185">Reference proteome</keyword>
<gene>
    <name evidence="6" type="ORF">HC246_23915</name>
</gene>
<evidence type="ECO:0000256" key="1">
    <source>
        <dbReference type="ARBA" id="ARBA00022691"/>
    </source>
</evidence>
<dbReference type="Proteomes" id="UP000738376">
    <property type="component" value="Unassembled WGS sequence"/>
</dbReference>